<proteinExistence type="predicted"/>
<sequence length="50" mass="5349">MGTVLKPPHRHLVEPEASAQRNGSTRLQLLLGLPFCSGALARCSLNLVPV</sequence>
<accession>A0A6J4N2R8</accession>
<dbReference type="EMBL" id="CADCTR010002955">
    <property type="protein sequence ID" value="CAA9375741.1"/>
    <property type="molecule type" value="Genomic_DNA"/>
</dbReference>
<organism evidence="2">
    <name type="scientific">uncultured Chloroflexia bacterium</name>
    <dbReference type="NCBI Taxonomy" id="1672391"/>
    <lineage>
        <taxon>Bacteria</taxon>
        <taxon>Bacillati</taxon>
        <taxon>Chloroflexota</taxon>
        <taxon>Chloroflexia</taxon>
        <taxon>environmental samples</taxon>
    </lineage>
</organism>
<reference evidence="2" key="1">
    <citation type="submission" date="2020-02" db="EMBL/GenBank/DDBJ databases">
        <authorList>
            <person name="Meier V. D."/>
        </authorList>
    </citation>
    <scope>NUCLEOTIDE SEQUENCE</scope>
    <source>
        <strain evidence="2">AVDCRST_MAG93</strain>
    </source>
</reference>
<evidence type="ECO:0000256" key="1">
    <source>
        <dbReference type="SAM" id="MobiDB-lite"/>
    </source>
</evidence>
<gene>
    <name evidence="2" type="ORF">AVDCRST_MAG93-8795</name>
</gene>
<name>A0A6J4N2R8_9CHLR</name>
<feature type="region of interest" description="Disordered" evidence="1">
    <location>
        <begin position="1"/>
        <end position="22"/>
    </location>
</feature>
<protein>
    <submittedName>
        <fullName evidence="2">Uncharacterized protein</fullName>
    </submittedName>
</protein>
<evidence type="ECO:0000313" key="2">
    <source>
        <dbReference type="EMBL" id="CAA9375741.1"/>
    </source>
</evidence>
<dbReference type="AlphaFoldDB" id="A0A6J4N2R8"/>